<dbReference type="EMBL" id="RCML01000021">
    <property type="protein sequence ID" value="KAG2997903.1"/>
    <property type="molecule type" value="Genomic_DNA"/>
</dbReference>
<protein>
    <submittedName>
        <fullName evidence="2">Uncharacterized protein</fullName>
    </submittedName>
</protein>
<accession>A0A8T1GSD9</accession>
<comment type="caution">
    <text evidence="2">The sequence shown here is derived from an EMBL/GenBank/DDBJ whole genome shotgun (WGS) entry which is preliminary data.</text>
</comment>
<name>A0A8T1GSD9_9STRA</name>
<evidence type="ECO:0000313" key="1">
    <source>
        <dbReference type="EMBL" id="KAG2852428.1"/>
    </source>
</evidence>
<sequence>MSTPSAAQFHQFQGSLATALAYLPLELDKDLAPSPMPLFHEFLDREVLQQSLHRSLQASFDASPPSTRLLTCPAFPRIDARAHSSALSMGLFP</sequence>
<dbReference type="Proteomes" id="UP000697107">
    <property type="component" value="Unassembled WGS sequence"/>
</dbReference>
<proteinExistence type="predicted"/>
<reference evidence="2" key="1">
    <citation type="submission" date="2018-10" db="EMBL/GenBank/DDBJ databases">
        <title>Effector identification in a new, highly contiguous assembly of the strawberry crown rot pathogen Phytophthora cactorum.</title>
        <authorList>
            <person name="Armitage A.D."/>
            <person name="Nellist C.F."/>
            <person name="Bates H."/>
            <person name="Vickerstaff R.J."/>
            <person name="Harrison R.J."/>
        </authorList>
    </citation>
    <scope>NUCLEOTIDE SEQUENCE</scope>
    <source>
        <strain evidence="1">15-7</strain>
        <strain evidence="2">P415</strain>
    </source>
</reference>
<organism evidence="2 3">
    <name type="scientific">Phytophthora cactorum</name>
    <dbReference type="NCBI Taxonomy" id="29920"/>
    <lineage>
        <taxon>Eukaryota</taxon>
        <taxon>Sar</taxon>
        <taxon>Stramenopiles</taxon>
        <taxon>Oomycota</taxon>
        <taxon>Peronosporomycetes</taxon>
        <taxon>Peronosporales</taxon>
        <taxon>Peronosporaceae</taxon>
        <taxon>Phytophthora</taxon>
    </lineage>
</organism>
<dbReference type="AlphaFoldDB" id="A0A8T1GSD9"/>
<dbReference type="Proteomes" id="UP000735874">
    <property type="component" value="Unassembled WGS sequence"/>
</dbReference>
<dbReference type="EMBL" id="RCMG01000542">
    <property type="protein sequence ID" value="KAG2852428.1"/>
    <property type="molecule type" value="Genomic_DNA"/>
</dbReference>
<evidence type="ECO:0000313" key="3">
    <source>
        <dbReference type="Proteomes" id="UP000697107"/>
    </source>
</evidence>
<evidence type="ECO:0000313" key="2">
    <source>
        <dbReference type="EMBL" id="KAG2997903.1"/>
    </source>
</evidence>
<gene>
    <name evidence="1" type="ORF">PC113_g15029</name>
    <name evidence="2" type="ORF">PC118_g1600</name>
</gene>